<keyword evidence="4" id="KW-1185">Reference proteome</keyword>
<evidence type="ECO:0000313" key="4">
    <source>
        <dbReference type="Proteomes" id="UP000444980"/>
    </source>
</evidence>
<organism evidence="3 4">
    <name type="scientific">Gordonia crocea</name>
    <dbReference type="NCBI Taxonomy" id="589162"/>
    <lineage>
        <taxon>Bacteria</taxon>
        <taxon>Bacillati</taxon>
        <taxon>Actinomycetota</taxon>
        <taxon>Actinomycetes</taxon>
        <taxon>Mycobacteriales</taxon>
        <taxon>Gordoniaceae</taxon>
        <taxon>Gordonia</taxon>
    </lineage>
</organism>
<feature type="region of interest" description="Disordered" evidence="1">
    <location>
        <begin position="18"/>
        <end position="56"/>
    </location>
</feature>
<gene>
    <name evidence="3" type="ORF">nbrc107697_04320</name>
</gene>
<feature type="compositionally biased region" description="Pro residues" evidence="1">
    <location>
        <begin position="46"/>
        <end position="56"/>
    </location>
</feature>
<accession>A0A7M3SUR9</accession>
<evidence type="ECO:0000256" key="2">
    <source>
        <dbReference type="SAM" id="SignalP"/>
    </source>
</evidence>
<sequence>MAAAFVAVVLGGIGPAAAAPPSPDPAQPANGQSAPGYRTERTVTPPLSPIQVPPPIVTGGDARSRTVVYRAYPFLADWLHRAIGRQPWEIRGAARISFLNPADGKTVVINPNGHCDFTDGHHVGRGRALAPIVVDAGGFAVRIEPRAHRV</sequence>
<feature type="chain" id="PRO_5029729292" evidence="2">
    <location>
        <begin position="19"/>
        <end position="150"/>
    </location>
</feature>
<comment type="caution">
    <text evidence="3">The sequence shown here is derived from an EMBL/GenBank/DDBJ whole genome shotgun (WGS) entry which is preliminary data.</text>
</comment>
<dbReference type="Proteomes" id="UP000444980">
    <property type="component" value="Unassembled WGS sequence"/>
</dbReference>
<feature type="signal peptide" evidence="2">
    <location>
        <begin position="1"/>
        <end position="18"/>
    </location>
</feature>
<dbReference type="EMBL" id="BJOU01000001">
    <property type="protein sequence ID" value="GED96393.1"/>
    <property type="molecule type" value="Genomic_DNA"/>
</dbReference>
<proteinExistence type="predicted"/>
<name>A0A7M3SUR9_9ACTN</name>
<reference evidence="4" key="1">
    <citation type="submission" date="2019-06" db="EMBL/GenBank/DDBJ databases">
        <title>Gordonia isolated from sludge of a wastewater treatment plant.</title>
        <authorList>
            <person name="Tamura T."/>
            <person name="Aoyama K."/>
            <person name="Kang Y."/>
            <person name="Saito S."/>
            <person name="Akiyama N."/>
            <person name="Yazawa K."/>
            <person name="Gonoi T."/>
            <person name="Mikami Y."/>
        </authorList>
    </citation>
    <scope>NUCLEOTIDE SEQUENCE [LARGE SCALE GENOMIC DNA]</scope>
    <source>
        <strain evidence="4">NBRC 107697</strain>
    </source>
</reference>
<dbReference type="AlphaFoldDB" id="A0A7M3SUR9"/>
<evidence type="ECO:0000313" key="3">
    <source>
        <dbReference type="EMBL" id="GED96393.1"/>
    </source>
</evidence>
<evidence type="ECO:0000256" key="1">
    <source>
        <dbReference type="SAM" id="MobiDB-lite"/>
    </source>
</evidence>
<protein>
    <submittedName>
        <fullName evidence="3">Uncharacterized protein</fullName>
    </submittedName>
</protein>
<keyword evidence="2" id="KW-0732">Signal</keyword>